<organism evidence="2 3">
    <name type="scientific">Winogradskya humida</name>
    <dbReference type="NCBI Taxonomy" id="113566"/>
    <lineage>
        <taxon>Bacteria</taxon>
        <taxon>Bacillati</taxon>
        <taxon>Actinomycetota</taxon>
        <taxon>Actinomycetes</taxon>
        <taxon>Micromonosporales</taxon>
        <taxon>Micromonosporaceae</taxon>
        <taxon>Winogradskya</taxon>
    </lineage>
</organism>
<evidence type="ECO:0000313" key="2">
    <source>
        <dbReference type="EMBL" id="GIE17000.1"/>
    </source>
</evidence>
<protein>
    <recommendedName>
        <fullName evidence="4">Secreted protein</fullName>
    </recommendedName>
</protein>
<keyword evidence="1" id="KW-0732">Signal</keyword>
<name>A0ABQ3ZEJ1_9ACTN</name>
<proteinExistence type="predicted"/>
<keyword evidence="3" id="KW-1185">Reference proteome</keyword>
<reference evidence="2 3" key="1">
    <citation type="submission" date="2021-01" db="EMBL/GenBank/DDBJ databases">
        <title>Whole genome shotgun sequence of Actinoplanes humidus NBRC 14915.</title>
        <authorList>
            <person name="Komaki H."/>
            <person name="Tamura T."/>
        </authorList>
    </citation>
    <scope>NUCLEOTIDE SEQUENCE [LARGE SCALE GENOMIC DNA]</scope>
    <source>
        <strain evidence="2 3">NBRC 14915</strain>
    </source>
</reference>
<comment type="caution">
    <text evidence="2">The sequence shown here is derived from an EMBL/GenBank/DDBJ whole genome shotgun (WGS) entry which is preliminary data.</text>
</comment>
<accession>A0ABQ3ZEJ1</accession>
<evidence type="ECO:0000313" key="3">
    <source>
        <dbReference type="Proteomes" id="UP000603200"/>
    </source>
</evidence>
<feature type="chain" id="PRO_5046101722" description="Secreted protein" evidence="1">
    <location>
        <begin position="30"/>
        <end position="98"/>
    </location>
</feature>
<dbReference type="Proteomes" id="UP000603200">
    <property type="component" value="Unassembled WGS sequence"/>
</dbReference>
<feature type="signal peptide" evidence="1">
    <location>
        <begin position="1"/>
        <end position="29"/>
    </location>
</feature>
<dbReference type="EMBL" id="BOMN01000001">
    <property type="protein sequence ID" value="GIE17000.1"/>
    <property type="molecule type" value="Genomic_DNA"/>
</dbReference>
<gene>
    <name evidence="2" type="ORF">Ahu01nite_001020</name>
</gene>
<sequence>MLPTGIACPDGRTAAAAAPVLVAASVLFAASAAETFTMEVSARAVAVTAEASFQREGRRTEFIDRASVDFCSMCVPPSMPALVVKAPLRAKSVWFRDE</sequence>
<evidence type="ECO:0000256" key="1">
    <source>
        <dbReference type="SAM" id="SignalP"/>
    </source>
</evidence>
<evidence type="ECO:0008006" key="4">
    <source>
        <dbReference type="Google" id="ProtNLM"/>
    </source>
</evidence>